<dbReference type="InterPro" id="IPR017777">
    <property type="entry name" value="ABC_urea-bd_UrtA"/>
</dbReference>
<organism evidence="2 3">
    <name type="scientific">Accumulibacter regalis</name>
    <dbReference type="NCBI Taxonomy" id="522306"/>
    <lineage>
        <taxon>Bacteria</taxon>
        <taxon>Pseudomonadati</taxon>
        <taxon>Pseudomonadota</taxon>
        <taxon>Betaproteobacteria</taxon>
        <taxon>Candidatus Accumulibacter</taxon>
    </lineage>
</organism>
<evidence type="ECO:0000256" key="1">
    <source>
        <dbReference type="SAM" id="SignalP"/>
    </source>
</evidence>
<proteinExistence type="predicted"/>
<feature type="chain" id="PRO_5001462138" evidence="1">
    <location>
        <begin position="29"/>
        <end position="422"/>
    </location>
</feature>
<protein>
    <submittedName>
        <fullName evidence="2">Aliphatic amidase expression-regulating protein</fullName>
    </submittedName>
</protein>
<dbReference type="CDD" id="cd06355">
    <property type="entry name" value="PBP1_FmdD-like"/>
    <property type="match status" value="1"/>
</dbReference>
<dbReference type="SUPFAM" id="SSF53822">
    <property type="entry name" value="Periplasmic binding protein-like I"/>
    <property type="match status" value="1"/>
</dbReference>
<dbReference type="NCBIfam" id="TIGR03407">
    <property type="entry name" value="urea_ABC_UrtA"/>
    <property type="match status" value="1"/>
</dbReference>
<dbReference type="Gene3D" id="3.40.50.2300">
    <property type="match status" value="2"/>
</dbReference>
<dbReference type="PATRIC" id="fig|1454004.3.peg.4172"/>
<dbReference type="EMBL" id="JEMY01000081">
    <property type="protein sequence ID" value="EXI83770.1"/>
    <property type="molecule type" value="Genomic_DNA"/>
</dbReference>
<dbReference type="PANTHER" id="PTHR47628">
    <property type="match status" value="1"/>
</dbReference>
<dbReference type="eggNOG" id="COG0683">
    <property type="taxonomic scope" value="Bacteria"/>
</dbReference>
<dbReference type="PRINTS" id="PR00337">
    <property type="entry name" value="LEUILEVALBP"/>
</dbReference>
<dbReference type="Proteomes" id="UP000022141">
    <property type="component" value="Unassembled WGS sequence"/>
</dbReference>
<keyword evidence="1" id="KW-0732">Signal</keyword>
<dbReference type="PANTHER" id="PTHR47628:SF1">
    <property type="entry name" value="ALIPHATIC AMIDASE EXPRESSION-REGULATING PROTEIN"/>
    <property type="match status" value="1"/>
</dbReference>
<reference evidence="2" key="1">
    <citation type="submission" date="2014-02" db="EMBL/GenBank/DDBJ databases">
        <title>Expanding our view of genomic diversity in Candidatus Accumulibacter clades.</title>
        <authorList>
            <person name="Skennerton C.T."/>
            <person name="Barr J.J."/>
            <person name="Slater F.R."/>
            <person name="Bond P.L."/>
            <person name="Tyson G.W."/>
        </authorList>
    </citation>
    <scope>NUCLEOTIDE SEQUENCE [LARGE SCALE GENOMIC DNA]</scope>
</reference>
<accession>A0A011Q3P2</accession>
<dbReference type="InterPro" id="IPR028082">
    <property type="entry name" value="Peripla_BP_I"/>
</dbReference>
<keyword evidence="3" id="KW-1185">Reference proteome</keyword>
<feature type="signal peptide" evidence="1">
    <location>
        <begin position="1"/>
        <end position="28"/>
    </location>
</feature>
<name>A0A011Q3P2_ACCRE</name>
<dbReference type="InterPro" id="IPR000709">
    <property type="entry name" value="Leu_Ile_Val-bd"/>
</dbReference>
<sequence>MLRRNFVKTVSAVAVSAALGLASFNALAAETIKVGVLHSLSGTMAISETALKETVLMAIAEINAKGGVLGKQLEPVVVDPASNWPLFAEKARQLLSQDKVAVTFGCWTSVSRKSVLPVYKELNGLLFYPVQYEGEELEYNVFYTGAAPNQQAIPAVEYLMSKDGGSAKRFVLLGTDYVYPRTTNKILRAFLKSKGVADADIMEEYTPFGHSDYQTIIAKIKKFSSEGKRTAVISTINGDSNVPFYKELGNAGIKATEVPVVAFSVGEEELRGVDTKPLVGHLAAWNYFMTLKNPANDGFTKAYRAWAVKQGLPNADKAVTNDPMEATYIGVYMWKQAVEKAKSTDVDKVIAAMAGQTFKAPSGFTIKMDEKNHHLHKPVFIGEIRADGQFDVVWKTPGPVKAAPWSPYIPGNDKKKGEPEGK</sequence>
<evidence type="ECO:0000313" key="2">
    <source>
        <dbReference type="EMBL" id="EXI83770.1"/>
    </source>
</evidence>
<dbReference type="STRING" id="1454004.AW11_04071"/>
<dbReference type="GO" id="GO:0006865">
    <property type="term" value="P:amino acid transport"/>
    <property type="evidence" value="ECO:0007669"/>
    <property type="project" value="InterPro"/>
</dbReference>
<evidence type="ECO:0000313" key="3">
    <source>
        <dbReference type="Proteomes" id="UP000022141"/>
    </source>
</evidence>
<dbReference type="AlphaFoldDB" id="A0A011Q3P2"/>
<gene>
    <name evidence="2" type="primary">amiC_3</name>
    <name evidence="2" type="ORF">AW11_04071</name>
</gene>
<dbReference type="Pfam" id="PF13433">
    <property type="entry name" value="Peripla_BP_5"/>
    <property type="match status" value="1"/>
</dbReference>
<comment type="caution">
    <text evidence="2">The sequence shown here is derived from an EMBL/GenBank/DDBJ whole genome shotgun (WGS) entry which is preliminary data.</text>
</comment>